<evidence type="ECO:0000313" key="4">
    <source>
        <dbReference type="Proteomes" id="UP000001930"/>
    </source>
</evidence>
<dbReference type="AlphaFoldDB" id="Q2T1F4"/>
<reference evidence="3 4" key="1">
    <citation type="journal article" date="2005" name="BMC Genomics">
        <title>Bacterial genome adaptation to niches: divergence of the potential virulence genes in three Burkholderia species of different survival strategies.</title>
        <authorList>
            <person name="Kim H.S."/>
            <person name="Schell M.A."/>
            <person name="Yu Y."/>
            <person name="Ulrich R.L."/>
            <person name="Sarria S.H."/>
            <person name="Nierman W.C."/>
            <person name="DeShazer D."/>
        </authorList>
    </citation>
    <scope>NUCLEOTIDE SEQUENCE [LARGE SCALE GENOMIC DNA]</scope>
    <source>
        <strain evidence="4">ATCC 700388 / DSM 13276 / CCUG 48851 / CIP 106301 / E264</strain>
    </source>
</reference>
<dbReference type="Pfam" id="PF03795">
    <property type="entry name" value="YCII"/>
    <property type="match status" value="1"/>
</dbReference>
<evidence type="ECO:0000313" key="3">
    <source>
        <dbReference type="EMBL" id="ABC37392.1"/>
    </source>
</evidence>
<gene>
    <name evidence="3" type="ordered locus">BTH_I0437</name>
</gene>
<dbReference type="InterPro" id="IPR011008">
    <property type="entry name" value="Dimeric_a/b-barrel"/>
</dbReference>
<evidence type="ECO:0000259" key="2">
    <source>
        <dbReference type="Pfam" id="PF03795"/>
    </source>
</evidence>
<dbReference type="Gene3D" id="3.30.70.1060">
    <property type="entry name" value="Dimeric alpha+beta barrel"/>
    <property type="match status" value="1"/>
</dbReference>
<dbReference type="HOGENOM" id="CLU_110355_6_2_4"/>
<dbReference type="KEGG" id="bte:BTH_I0437"/>
<dbReference type="PANTHER" id="PTHR37828">
    <property type="entry name" value="GSR2449 PROTEIN"/>
    <property type="match status" value="1"/>
</dbReference>
<accession>Q2T1F4</accession>
<dbReference type="PANTHER" id="PTHR37828:SF1">
    <property type="entry name" value="YCII-RELATED DOMAIN-CONTAINING PROTEIN"/>
    <property type="match status" value="1"/>
</dbReference>
<dbReference type="InterPro" id="IPR005545">
    <property type="entry name" value="YCII"/>
</dbReference>
<dbReference type="EMBL" id="CP000086">
    <property type="protein sequence ID" value="ABC37392.1"/>
    <property type="molecule type" value="Genomic_DNA"/>
</dbReference>
<sequence length="124" mass="14010">METRRRRLCYKSGLAAARRRGPHSDEASMYVIDIRYTAPLERIDDALERHRAYLQRHFDAGVFVACGPKVPRDGGVILAVRIERDRLDAILETDPFVTEGLVTYTVTEFKTTRIAPGVNLPALP</sequence>
<keyword evidence="4" id="KW-1185">Reference proteome</keyword>
<proteinExistence type="inferred from homology"/>
<name>Q2T1F4_BURTA</name>
<evidence type="ECO:0000256" key="1">
    <source>
        <dbReference type="ARBA" id="ARBA00007689"/>
    </source>
</evidence>
<dbReference type="Proteomes" id="UP000001930">
    <property type="component" value="Chromosome I"/>
</dbReference>
<protein>
    <submittedName>
        <fullName evidence="3">YCII-related domain family</fullName>
    </submittedName>
</protein>
<dbReference type="SUPFAM" id="SSF54909">
    <property type="entry name" value="Dimeric alpha+beta barrel"/>
    <property type="match status" value="1"/>
</dbReference>
<comment type="similarity">
    <text evidence="1">Belongs to the YciI family.</text>
</comment>
<feature type="domain" description="YCII-related" evidence="2">
    <location>
        <begin position="35"/>
        <end position="110"/>
    </location>
</feature>
<organism evidence="3 4">
    <name type="scientific">Burkholderia thailandensis (strain ATCC 700388 / DSM 13276 / CCUG 48851 / CIP 106301 / E264)</name>
    <dbReference type="NCBI Taxonomy" id="271848"/>
    <lineage>
        <taxon>Bacteria</taxon>
        <taxon>Pseudomonadati</taxon>
        <taxon>Pseudomonadota</taxon>
        <taxon>Betaproteobacteria</taxon>
        <taxon>Burkholderiales</taxon>
        <taxon>Burkholderiaceae</taxon>
        <taxon>Burkholderia</taxon>
        <taxon>pseudomallei group</taxon>
    </lineage>
</organism>